<dbReference type="InterPro" id="IPR044479">
    <property type="entry name" value="LGALDH-like"/>
</dbReference>
<dbReference type="InterPro" id="IPR036812">
    <property type="entry name" value="NAD(P)_OxRdtase_dom_sf"/>
</dbReference>
<protein>
    <recommendedName>
        <fullName evidence="1">NADP-dependent oxidoreductase domain-containing protein</fullName>
    </recommendedName>
</protein>
<evidence type="ECO:0000259" key="1">
    <source>
        <dbReference type="Pfam" id="PF00248"/>
    </source>
</evidence>
<dbReference type="InterPro" id="IPR020471">
    <property type="entry name" value="AKR"/>
</dbReference>
<accession>A0A1Y1LJ45</accession>
<name>A0A1Y1LJ45_PHOPY</name>
<dbReference type="PANTHER" id="PTHR42686">
    <property type="entry name" value="GH17980P-RELATED"/>
    <property type="match status" value="1"/>
</dbReference>
<evidence type="ECO:0000313" key="2">
    <source>
        <dbReference type="EMBL" id="JAV71027.1"/>
    </source>
</evidence>
<dbReference type="CDD" id="cd19163">
    <property type="entry name" value="AKR_galDH"/>
    <property type="match status" value="1"/>
</dbReference>
<reference evidence="2" key="1">
    <citation type="journal article" date="2016" name="Sci. Rep.">
        <title>Molecular characterization of firefly nuptial gifts: a multi-omics approach sheds light on postcopulatory sexual selection.</title>
        <authorList>
            <person name="Al-Wathiqui N."/>
            <person name="Fallon T.R."/>
            <person name="South A."/>
            <person name="Weng J.K."/>
            <person name="Lewis S.M."/>
        </authorList>
    </citation>
    <scope>NUCLEOTIDE SEQUENCE</scope>
</reference>
<dbReference type="EMBL" id="GEZM01060379">
    <property type="protein sequence ID" value="JAV71027.1"/>
    <property type="molecule type" value="Transcribed_RNA"/>
</dbReference>
<sequence length="342" mass="38182">MVLPPTFVAGFHDEAAVRQMKYNRFGATGLLVSHLSIGTGGFCQQYGDYSINQCKEALHKAIKSGVNFIDTAPWYGHGVSEEVLGKCLEGIPRQAYYVATKVGRYQPDPKLMFDFSAGKTRESIELSLKKLGVEYIDLLQAHDIEFDKSLSTVLQETLPVLDEARRTGKAKFIGVTGYPVFTLAECIEKSRVKIDTILSYCRLSLIDTTLLQYLPDFKARDLGVINAAGLCMGLLTDEGPQPWHPAPQFIKDICVEANEYCKANNVSLARLATHYCYQQSGPDTTLVGMNNVDLVCANLDVLYNGIDSHEQQVLTDVQMRFFSKLKIGNWEQENNKFKETLP</sequence>
<dbReference type="AlphaFoldDB" id="A0A1Y1LJ45"/>
<dbReference type="Pfam" id="PF00248">
    <property type="entry name" value="Aldo_ket_red"/>
    <property type="match status" value="1"/>
</dbReference>
<dbReference type="GO" id="GO:0010349">
    <property type="term" value="F:L-galactose dehydrogenase activity"/>
    <property type="evidence" value="ECO:0007669"/>
    <property type="project" value="InterPro"/>
</dbReference>
<dbReference type="Gene3D" id="3.20.20.100">
    <property type="entry name" value="NADP-dependent oxidoreductase domain"/>
    <property type="match status" value="1"/>
</dbReference>
<dbReference type="InterPro" id="IPR023210">
    <property type="entry name" value="NADP_OxRdtase_dom"/>
</dbReference>
<dbReference type="SUPFAM" id="SSF51430">
    <property type="entry name" value="NAD(P)-linked oxidoreductase"/>
    <property type="match status" value="1"/>
</dbReference>
<dbReference type="PANTHER" id="PTHR42686:SF1">
    <property type="entry name" value="GH17980P-RELATED"/>
    <property type="match status" value="1"/>
</dbReference>
<dbReference type="FunFam" id="3.20.20.100:FF:000011">
    <property type="entry name" value="Aldo/keto reductase"/>
    <property type="match status" value="1"/>
</dbReference>
<organism evidence="2">
    <name type="scientific">Photinus pyralis</name>
    <name type="common">Common eastern firefly</name>
    <name type="synonym">Lampyris pyralis</name>
    <dbReference type="NCBI Taxonomy" id="7054"/>
    <lineage>
        <taxon>Eukaryota</taxon>
        <taxon>Metazoa</taxon>
        <taxon>Ecdysozoa</taxon>
        <taxon>Arthropoda</taxon>
        <taxon>Hexapoda</taxon>
        <taxon>Insecta</taxon>
        <taxon>Pterygota</taxon>
        <taxon>Neoptera</taxon>
        <taxon>Endopterygota</taxon>
        <taxon>Coleoptera</taxon>
        <taxon>Polyphaga</taxon>
        <taxon>Elateriformia</taxon>
        <taxon>Elateroidea</taxon>
        <taxon>Lampyridae</taxon>
        <taxon>Lampyrinae</taxon>
        <taxon>Photinus</taxon>
    </lineage>
</organism>
<proteinExistence type="predicted"/>
<dbReference type="GO" id="GO:0005829">
    <property type="term" value="C:cytosol"/>
    <property type="evidence" value="ECO:0007669"/>
    <property type="project" value="TreeGrafter"/>
</dbReference>
<feature type="domain" description="NADP-dependent oxidoreductase" evidence="1">
    <location>
        <begin position="35"/>
        <end position="307"/>
    </location>
</feature>